<dbReference type="KEGG" id="tpx:Turpa_3061"/>
<accession>I4B8U3</accession>
<dbReference type="HOGENOM" id="CLU_3123908_0_0_12"/>
<name>I4B8U3_TURPD</name>
<organism evidence="1 2">
    <name type="scientific">Turneriella parva (strain ATCC BAA-1111 / DSM 21527 / NCTC 11395 / H)</name>
    <name type="common">Leptospira parva</name>
    <dbReference type="NCBI Taxonomy" id="869212"/>
    <lineage>
        <taxon>Bacteria</taxon>
        <taxon>Pseudomonadati</taxon>
        <taxon>Spirochaetota</taxon>
        <taxon>Spirochaetia</taxon>
        <taxon>Leptospirales</taxon>
        <taxon>Leptospiraceae</taxon>
        <taxon>Turneriella</taxon>
    </lineage>
</organism>
<reference evidence="1 2" key="1">
    <citation type="submission" date="2012-06" db="EMBL/GenBank/DDBJ databases">
        <title>The complete chromosome of genome of Turneriella parva DSM 21527.</title>
        <authorList>
            <consortium name="US DOE Joint Genome Institute (JGI-PGF)"/>
            <person name="Lucas S."/>
            <person name="Han J."/>
            <person name="Lapidus A."/>
            <person name="Bruce D."/>
            <person name="Goodwin L."/>
            <person name="Pitluck S."/>
            <person name="Peters L."/>
            <person name="Kyrpides N."/>
            <person name="Mavromatis K."/>
            <person name="Ivanova N."/>
            <person name="Mikhailova N."/>
            <person name="Chertkov O."/>
            <person name="Detter J.C."/>
            <person name="Tapia R."/>
            <person name="Han C."/>
            <person name="Land M."/>
            <person name="Hauser L."/>
            <person name="Markowitz V."/>
            <person name="Cheng J.-F."/>
            <person name="Hugenholtz P."/>
            <person name="Woyke T."/>
            <person name="Wu D."/>
            <person name="Gronow S."/>
            <person name="Wellnitz S."/>
            <person name="Brambilla E."/>
            <person name="Klenk H.-P."/>
            <person name="Eisen J.A."/>
        </authorList>
    </citation>
    <scope>NUCLEOTIDE SEQUENCE [LARGE SCALE GENOMIC DNA]</scope>
    <source>
        <strain evidence="2">ATCC BAA-1111 / DSM 21527 / NCTC 11395 / H</strain>
    </source>
</reference>
<dbReference type="AlphaFoldDB" id="I4B8U3"/>
<keyword evidence="2" id="KW-1185">Reference proteome</keyword>
<protein>
    <submittedName>
        <fullName evidence="1">Uncharacterized protein</fullName>
    </submittedName>
</protein>
<evidence type="ECO:0000313" key="2">
    <source>
        <dbReference type="Proteomes" id="UP000006048"/>
    </source>
</evidence>
<proteinExistence type="predicted"/>
<gene>
    <name evidence="1" type="ordered locus">Turpa_3061</name>
</gene>
<dbReference type="Proteomes" id="UP000006048">
    <property type="component" value="Chromosome"/>
</dbReference>
<evidence type="ECO:0000313" key="1">
    <source>
        <dbReference type="EMBL" id="AFM13700.1"/>
    </source>
</evidence>
<dbReference type="EMBL" id="CP002959">
    <property type="protein sequence ID" value="AFM13700.1"/>
    <property type="molecule type" value="Genomic_DNA"/>
</dbReference>
<dbReference type="STRING" id="869212.Turpa_3061"/>
<sequence>MTCAKTCTQTILTFFLALSAVQITMRITERKQLSTISLVALHTKIIRYFG</sequence>